<dbReference type="EMBL" id="SMMG02000002">
    <property type="protein sequence ID" value="KAA3484479.1"/>
    <property type="molecule type" value="Genomic_DNA"/>
</dbReference>
<name>A0A5B6WRF8_9ROSI</name>
<dbReference type="Proteomes" id="UP000325315">
    <property type="component" value="Unassembled WGS sequence"/>
</dbReference>
<keyword evidence="2" id="KW-1185">Reference proteome</keyword>
<sequence length="141" mass="16554">MCLDPIEAELGEGLPSNVIEDDELNIVNIYPSDAWATWRIRVVNQMFMKLWCCFKWVPKEDVLLVAYMVDLYNVGTFKANMRFKVGYLNELEKNAIIYDILRGKDNSDFNWGEHMQMVVAKDVMWNSFISVRIIFCFIILL</sequence>
<comment type="caution">
    <text evidence="1">The sequence shown here is derived from an EMBL/GenBank/DDBJ whole genome shotgun (WGS) entry which is preliminary data.</text>
</comment>
<organism evidence="1 2">
    <name type="scientific">Gossypium australe</name>
    <dbReference type="NCBI Taxonomy" id="47621"/>
    <lineage>
        <taxon>Eukaryota</taxon>
        <taxon>Viridiplantae</taxon>
        <taxon>Streptophyta</taxon>
        <taxon>Embryophyta</taxon>
        <taxon>Tracheophyta</taxon>
        <taxon>Spermatophyta</taxon>
        <taxon>Magnoliopsida</taxon>
        <taxon>eudicotyledons</taxon>
        <taxon>Gunneridae</taxon>
        <taxon>Pentapetalae</taxon>
        <taxon>rosids</taxon>
        <taxon>malvids</taxon>
        <taxon>Malvales</taxon>
        <taxon>Malvaceae</taxon>
        <taxon>Malvoideae</taxon>
        <taxon>Gossypium</taxon>
    </lineage>
</organism>
<dbReference type="AlphaFoldDB" id="A0A5B6WRF8"/>
<evidence type="ECO:0000313" key="1">
    <source>
        <dbReference type="EMBL" id="KAA3484479.1"/>
    </source>
</evidence>
<gene>
    <name evidence="1" type="ORF">EPI10_006562</name>
</gene>
<proteinExistence type="predicted"/>
<evidence type="ECO:0000313" key="2">
    <source>
        <dbReference type="Proteomes" id="UP000325315"/>
    </source>
</evidence>
<dbReference type="OrthoDB" id="1183284at2759"/>
<protein>
    <submittedName>
        <fullName evidence="1">50S ribosomal L3</fullName>
    </submittedName>
</protein>
<accession>A0A5B6WRF8</accession>
<reference evidence="2" key="1">
    <citation type="journal article" date="2019" name="Plant Biotechnol. J.">
        <title>Genome sequencing of the Australian wild diploid species Gossypium australe highlights disease resistance and delayed gland morphogenesis.</title>
        <authorList>
            <person name="Cai Y."/>
            <person name="Cai X."/>
            <person name="Wang Q."/>
            <person name="Wang P."/>
            <person name="Zhang Y."/>
            <person name="Cai C."/>
            <person name="Xu Y."/>
            <person name="Wang K."/>
            <person name="Zhou Z."/>
            <person name="Wang C."/>
            <person name="Geng S."/>
            <person name="Li B."/>
            <person name="Dong Q."/>
            <person name="Hou Y."/>
            <person name="Wang H."/>
            <person name="Ai P."/>
            <person name="Liu Z."/>
            <person name="Yi F."/>
            <person name="Sun M."/>
            <person name="An G."/>
            <person name="Cheng J."/>
            <person name="Zhang Y."/>
            <person name="Shi Q."/>
            <person name="Xie Y."/>
            <person name="Shi X."/>
            <person name="Chang Y."/>
            <person name="Huang F."/>
            <person name="Chen Y."/>
            <person name="Hong S."/>
            <person name="Mi L."/>
            <person name="Sun Q."/>
            <person name="Zhang L."/>
            <person name="Zhou B."/>
            <person name="Peng R."/>
            <person name="Zhang X."/>
            <person name="Liu F."/>
        </authorList>
    </citation>
    <scope>NUCLEOTIDE SEQUENCE [LARGE SCALE GENOMIC DNA]</scope>
    <source>
        <strain evidence="2">cv. PA1801</strain>
    </source>
</reference>